<dbReference type="EMBL" id="JBHSWJ010000002">
    <property type="protein sequence ID" value="MFC6714576.1"/>
    <property type="molecule type" value="Genomic_DNA"/>
</dbReference>
<comment type="similarity">
    <text evidence="1">Belongs to the DprA/Smf family.</text>
</comment>
<sequence length="391" mass="40871">MSLTHEEFGVGVQQVRQNAELSARVALSVVVEPMDSKLTPLIRELGAQRAWSAINGNEGGHFDRCQPRVRALDLDHVLWNTQQAGARLLFPGLPGWPHGLDDLEFAPFAVWARGSSSDVDWARSVAVVGSRAATSYGLHVAGELGYDLSSAGYTVVSGAAFGIDAAAHRGALAADAPTVAVLAGGVDRPYPVAHSQLLDHIRANGLILSEAPPGASPRRERFLARNRLIAALTAGTVVVEAGLRSGALSSAGHAERLGRVLAAVPGPVTSAASAGTNAWIREGRAVLVSNAAQCVELVAPIGEGLLSPERAESVLEYDDLAEVPRRVFESLPKSRSTTVDRLAVIAGVSGPEVMAALGSLELTGRVERSTGGGGAALRVRRVSDPRARWAV</sequence>
<feature type="domain" description="DprA winged helix" evidence="3">
    <location>
        <begin position="318"/>
        <end position="372"/>
    </location>
</feature>
<reference evidence="5" key="1">
    <citation type="journal article" date="2019" name="Int. J. Syst. Evol. Microbiol.">
        <title>The Global Catalogue of Microorganisms (GCM) 10K type strain sequencing project: providing services to taxonomists for standard genome sequencing and annotation.</title>
        <authorList>
            <consortium name="The Broad Institute Genomics Platform"/>
            <consortium name="The Broad Institute Genome Sequencing Center for Infectious Disease"/>
            <person name="Wu L."/>
            <person name="Ma J."/>
        </authorList>
    </citation>
    <scope>NUCLEOTIDE SEQUENCE [LARGE SCALE GENOMIC DNA]</scope>
    <source>
        <strain evidence="5">NBRC 106593</strain>
    </source>
</reference>
<evidence type="ECO:0000259" key="2">
    <source>
        <dbReference type="Pfam" id="PF02481"/>
    </source>
</evidence>
<dbReference type="Gene3D" id="1.10.10.10">
    <property type="entry name" value="Winged helix-like DNA-binding domain superfamily/Winged helix DNA-binding domain"/>
    <property type="match status" value="1"/>
</dbReference>
<evidence type="ECO:0000256" key="1">
    <source>
        <dbReference type="ARBA" id="ARBA00006525"/>
    </source>
</evidence>
<dbReference type="RefSeq" id="WP_377823086.1">
    <property type="nucleotide sequence ID" value="NZ_JBHSWJ010000002.1"/>
</dbReference>
<evidence type="ECO:0000259" key="3">
    <source>
        <dbReference type="Pfam" id="PF17782"/>
    </source>
</evidence>
<dbReference type="PANTHER" id="PTHR43022">
    <property type="entry name" value="PROTEIN SMF"/>
    <property type="match status" value="1"/>
</dbReference>
<accession>A0ABW2AVM7</accession>
<dbReference type="PANTHER" id="PTHR43022:SF1">
    <property type="entry name" value="PROTEIN SMF"/>
    <property type="match status" value="1"/>
</dbReference>
<dbReference type="SUPFAM" id="SSF102405">
    <property type="entry name" value="MCP/YpsA-like"/>
    <property type="match status" value="1"/>
</dbReference>
<evidence type="ECO:0000313" key="5">
    <source>
        <dbReference type="Proteomes" id="UP001596356"/>
    </source>
</evidence>
<proteinExistence type="inferred from homology"/>
<organism evidence="4 5">
    <name type="scientific">Branchiibius cervicis</name>
    <dbReference type="NCBI Taxonomy" id="908252"/>
    <lineage>
        <taxon>Bacteria</taxon>
        <taxon>Bacillati</taxon>
        <taxon>Actinomycetota</taxon>
        <taxon>Actinomycetes</taxon>
        <taxon>Micrococcales</taxon>
        <taxon>Dermacoccaceae</taxon>
        <taxon>Branchiibius</taxon>
    </lineage>
</organism>
<name>A0ABW2AVM7_9MICO</name>
<gene>
    <name evidence="4" type="primary">dprA</name>
    <name evidence="4" type="ORF">ACFQBT_12425</name>
</gene>
<dbReference type="Pfam" id="PF17782">
    <property type="entry name" value="WHD_DprA"/>
    <property type="match status" value="1"/>
</dbReference>
<dbReference type="NCBIfam" id="TIGR00732">
    <property type="entry name" value="dprA"/>
    <property type="match status" value="1"/>
</dbReference>
<feature type="domain" description="Smf/DprA SLOG" evidence="2">
    <location>
        <begin position="90"/>
        <end position="297"/>
    </location>
</feature>
<protein>
    <submittedName>
        <fullName evidence="4">DNA-processing protein DprA</fullName>
    </submittedName>
</protein>
<comment type="caution">
    <text evidence="4">The sequence shown here is derived from an EMBL/GenBank/DDBJ whole genome shotgun (WGS) entry which is preliminary data.</text>
</comment>
<dbReference type="Proteomes" id="UP001596356">
    <property type="component" value="Unassembled WGS sequence"/>
</dbReference>
<dbReference type="InterPro" id="IPR057666">
    <property type="entry name" value="DrpA_SLOG"/>
</dbReference>
<dbReference type="InterPro" id="IPR041614">
    <property type="entry name" value="DprA_WH"/>
</dbReference>
<evidence type="ECO:0000313" key="4">
    <source>
        <dbReference type="EMBL" id="MFC6714576.1"/>
    </source>
</evidence>
<dbReference type="InterPro" id="IPR003488">
    <property type="entry name" value="DprA"/>
</dbReference>
<dbReference type="Pfam" id="PF02481">
    <property type="entry name" value="DNA_processg_A"/>
    <property type="match status" value="1"/>
</dbReference>
<keyword evidence="5" id="KW-1185">Reference proteome</keyword>
<dbReference type="Gene3D" id="3.40.50.450">
    <property type="match status" value="1"/>
</dbReference>
<dbReference type="InterPro" id="IPR036388">
    <property type="entry name" value="WH-like_DNA-bd_sf"/>
</dbReference>